<feature type="compositionally biased region" description="Basic residues" evidence="1">
    <location>
        <begin position="155"/>
        <end position="165"/>
    </location>
</feature>
<dbReference type="EMBL" id="QKWP01000001">
    <property type="protein sequence ID" value="RIB31013.1"/>
    <property type="molecule type" value="Genomic_DNA"/>
</dbReference>
<sequence length="305" mass="35436">MDTNNPFLDILQKHLASFNEYYIENTHSRIRANTSHNATTDNIIKQAYVIMNHEPTFKDTYSKVRRYPYSIKTLDFLYDKIAFFLLKHFQEVFYNRGISVPITTEEIDKKITEKITNETIKTNTKKAATTTTKKATTTTTKKTTKKVVNKPAKQPTKKTTKKTTKKITQKRKPEIYYLATLKEKMDTRHLPTAYSTSRSPSPELCDSCKLPLNHNDVVLICGHGYHTYCYSERCVYCEEFYKKGIFENVNSFLKRIEKGADTLTSEDLDDDENNIEKDMEEQPEVEEAQDISSSLAIQIEQIESW</sequence>
<gene>
    <name evidence="2" type="ORF">C2G38_2257152</name>
</gene>
<dbReference type="STRING" id="44941.A0A397WD28"/>
<comment type="caution">
    <text evidence="2">The sequence shown here is derived from an EMBL/GenBank/DDBJ whole genome shotgun (WGS) entry which is preliminary data.</text>
</comment>
<evidence type="ECO:0000256" key="1">
    <source>
        <dbReference type="SAM" id="MobiDB-lite"/>
    </source>
</evidence>
<evidence type="ECO:0000313" key="2">
    <source>
        <dbReference type="EMBL" id="RIB31013.1"/>
    </source>
</evidence>
<keyword evidence="3" id="KW-1185">Reference proteome</keyword>
<accession>A0A397WD28</accession>
<feature type="region of interest" description="Disordered" evidence="1">
    <location>
        <begin position="142"/>
        <end position="165"/>
    </location>
</feature>
<name>A0A397WD28_9GLOM</name>
<proteinExistence type="predicted"/>
<dbReference type="Proteomes" id="UP000266673">
    <property type="component" value="Unassembled WGS sequence"/>
</dbReference>
<reference evidence="2 3" key="1">
    <citation type="submission" date="2018-06" db="EMBL/GenBank/DDBJ databases">
        <title>Comparative genomics reveals the genomic features of Rhizophagus irregularis, R. cerebriforme, R. diaphanum and Gigaspora rosea, and their symbiotic lifestyle signature.</title>
        <authorList>
            <person name="Morin E."/>
            <person name="San Clemente H."/>
            <person name="Chen E.C.H."/>
            <person name="De La Providencia I."/>
            <person name="Hainaut M."/>
            <person name="Kuo A."/>
            <person name="Kohler A."/>
            <person name="Murat C."/>
            <person name="Tang N."/>
            <person name="Roy S."/>
            <person name="Loubradou J."/>
            <person name="Henrissat B."/>
            <person name="Grigoriev I.V."/>
            <person name="Corradi N."/>
            <person name="Roux C."/>
            <person name="Martin F.M."/>
        </authorList>
    </citation>
    <scope>NUCLEOTIDE SEQUENCE [LARGE SCALE GENOMIC DNA]</scope>
    <source>
        <strain evidence="2 3">DAOM 194757</strain>
    </source>
</reference>
<dbReference type="AlphaFoldDB" id="A0A397WD28"/>
<organism evidence="2 3">
    <name type="scientific">Gigaspora rosea</name>
    <dbReference type="NCBI Taxonomy" id="44941"/>
    <lineage>
        <taxon>Eukaryota</taxon>
        <taxon>Fungi</taxon>
        <taxon>Fungi incertae sedis</taxon>
        <taxon>Mucoromycota</taxon>
        <taxon>Glomeromycotina</taxon>
        <taxon>Glomeromycetes</taxon>
        <taxon>Diversisporales</taxon>
        <taxon>Gigasporaceae</taxon>
        <taxon>Gigaspora</taxon>
    </lineage>
</organism>
<protein>
    <submittedName>
        <fullName evidence="2">Uncharacterized protein</fullName>
    </submittedName>
</protein>
<evidence type="ECO:0000313" key="3">
    <source>
        <dbReference type="Proteomes" id="UP000266673"/>
    </source>
</evidence>